<proteinExistence type="predicted"/>
<keyword evidence="3" id="KW-1185">Reference proteome</keyword>
<dbReference type="SMART" id="SM00698">
    <property type="entry name" value="MORN"/>
    <property type="match status" value="4"/>
</dbReference>
<dbReference type="Pfam" id="PF02493">
    <property type="entry name" value="MORN"/>
    <property type="match status" value="6"/>
</dbReference>
<comment type="caution">
    <text evidence="2">The sequence shown here is derived from an EMBL/GenBank/DDBJ whole genome shotgun (WGS) entry which is preliminary data.</text>
</comment>
<dbReference type="PANTHER" id="PTHR43215">
    <property type="entry name" value="RADIAL SPOKE HEAD 1 HOMOLOG"/>
    <property type="match status" value="1"/>
</dbReference>
<dbReference type="InterPro" id="IPR003409">
    <property type="entry name" value="MORN"/>
</dbReference>
<reference evidence="2" key="1">
    <citation type="submission" date="2021-01" db="EMBL/GenBank/DDBJ databases">
        <authorList>
            <consortium name="Genoscope - CEA"/>
            <person name="William W."/>
        </authorList>
    </citation>
    <scope>NUCLEOTIDE SEQUENCE</scope>
</reference>
<dbReference type="PANTHER" id="PTHR43215:SF14">
    <property type="entry name" value="RADIAL SPOKE HEAD 1 HOMOLOG"/>
    <property type="match status" value="1"/>
</dbReference>
<name>A0A8S1VHF9_9CILI</name>
<dbReference type="GO" id="GO:0005829">
    <property type="term" value="C:cytosol"/>
    <property type="evidence" value="ECO:0007669"/>
    <property type="project" value="TreeGrafter"/>
</dbReference>
<sequence length="330" mass="38291">MFKLNSNEHIQEEIISKISHLQLSETDDDNSKYGSPALDSRLLEVIRELPHHLKQKLYSLIPQTNYQLIKQNDDSIYYGILENQQKQGAGIQIWPKIGNLLEGLWENDQLEGYCRMNYANGDIFECQFKQGKTNGFGIFKSQKKLVKGLWIDNTIQGEGQEIKSDGTKYFGQFQNGKKEGRGILILKDECKYEGQFKNNTFHGEGTFQWNDGSVYTGTFTKGQILGFGQYMNSNRIQMIGHFTELKQPRVDQKEINQHLQTIIFVNQQNQTLMIEKILNQLDKIHQFISFSKKNLTKTNSFKLNILSRIKNESSLLFMTQCLNLQRDRII</sequence>
<dbReference type="AlphaFoldDB" id="A0A8S1VHF9"/>
<accession>A0A8S1VHF9</accession>
<evidence type="ECO:0000256" key="1">
    <source>
        <dbReference type="ARBA" id="ARBA00022737"/>
    </source>
</evidence>
<evidence type="ECO:0000313" key="3">
    <source>
        <dbReference type="Proteomes" id="UP000689195"/>
    </source>
</evidence>
<protein>
    <recommendedName>
        <fullName evidence="4">MORN repeat protein</fullName>
    </recommendedName>
</protein>
<gene>
    <name evidence="2" type="ORF">PPENT_87.1.T0640184</name>
</gene>
<keyword evidence="1" id="KW-0677">Repeat</keyword>
<organism evidence="2 3">
    <name type="scientific">Paramecium pentaurelia</name>
    <dbReference type="NCBI Taxonomy" id="43138"/>
    <lineage>
        <taxon>Eukaryota</taxon>
        <taxon>Sar</taxon>
        <taxon>Alveolata</taxon>
        <taxon>Ciliophora</taxon>
        <taxon>Intramacronucleata</taxon>
        <taxon>Oligohymenophorea</taxon>
        <taxon>Peniculida</taxon>
        <taxon>Parameciidae</taxon>
        <taxon>Paramecium</taxon>
    </lineage>
</organism>
<dbReference type="EMBL" id="CAJJDO010000064">
    <property type="protein sequence ID" value="CAD8176131.1"/>
    <property type="molecule type" value="Genomic_DNA"/>
</dbReference>
<dbReference type="Proteomes" id="UP000689195">
    <property type="component" value="Unassembled WGS sequence"/>
</dbReference>
<evidence type="ECO:0008006" key="4">
    <source>
        <dbReference type="Google" id="ProtNLM"/>
    </source>
</evidence>
<evidence type="ECO:0000313" key="2">
    <source>
        <dbReference type="EMBL" id="CAD8176131.1"/>
    </source>
</evidence>